<dbReference type="RefSeq" id="XP_066674535.1">
    <property type="nucleotide sequence ID" value="XM_066804762.1"/>
</dbReference>
<dbReference type="EMBL" id="JAQQWN010000002">
    <property type="protein sequence ID" value="KAK8093762.1"/>
    <property type="molecule type" value="Genomic_DNA"/>
</dbReference>
<comment type="caution">
    <text evidence="1">The sequence shown here is derived from an EMBL/GenBank/DDBJ whole genome shotgun (WGS) entry which is preliminary data.</text>
</comment>
<keyword evidence="2" id="KW-1185">Reference proteome</keyword>
<dbReference type="Proteomes" id="UP001433268">
    <property type="component" value="Unassembled WGS sequence"/>
</dbReference>
<accession>A0ABR1XAS6</accession>
<evidence type="ECO:0000313" key="2">
    <source>
        <dbReference type="Proteomes" id="UP001433268"/>
    </source>
</evidence>
<evidence type="ECO:0000313" key="1">
    <source>
        <dbReference type="EMBL" id="KAK8093762.1"/>
    </source>
</evidence>
<gene>
    <name evidence="1" type="ORF">PG997_000447</name>
</gene>
<organism evidence="1 2">
    <name type="scientific">Apiospora hydei</name>
    <dbReference type="NCBI Taxonomy" id="1337664"/>
    <lineage>
        <taxon>Eukaryota</taxon>
        <taxon>Fungi</taxon>
        <taxon>Dikarya</taxon>
        <taxon>Ascomycota</taxon>
        <taxon>Pezizomycotina</taxon>
        <taxon>Sordariomycetes</taxon>
        <taxon>Xylariomycetidae</taxon>
        <taxon>Amphisphaeriales</taxon>
        <taxon>Apiosporaceae</taxon>
        <taxon>Apiospora</taxon>
    </lineage>
</organism>
<reference evidence="1 2" key="1">
    <citation type="submission" date="2023-01" db="EMBL/GenBank/DDBJ databases">
        <title>Analysis of 21 Apiospora genomes using comparative genomics revels a genus with tremendous synthesis potential of carbohydrate active enzymes and secondary metabolites.</title>
        <authorList>
            <person name="Sorensen T."/>
        </authorList>
    </citation>
    <scope>NUCLEOTIDE SEQUENCE [LARGE SCALE GENOMIC DNA]</scope>
    <source>
        <strain evidence="1 2">CBS 114990</strain>
    </source>
</reference>
<sequence length="83" mass="9554">MLLRRIRKCLSAYAACRVDQPLPVCRFEVERSPDQHARHAAHVNNGLVRRQRLRTDAGDDLSDPADEHIDLLLGWPWDEGVVR</sequence>
<dbReference type="GeneID" id="92037822"/>
<name>A0ABR1XAS6_9PEZI</name>
<protein>
    <submittedName>
        <fullName evidence="1">Uncharacterized protein</fullName>
    </submittedName>
</protein>
<proteinExistence type="predicted"/>